<proteinExistence type="predicted"/>
<dbReference type="RefSeq" id="WP_064545943.1">
    <property type="nucleotide sequence ID" value="NZ_LXEQ01000045.1"/>
</dbReference>
<reference evidence="1 2" key="1">
    <citation type="submission" date="2016-04" db="EMBL/GenBank/DDBJ databases">
        <title>ATOL: Assembling a taxonomically balanced genome-scale reconstruction of the evolutionary history of the Enterobacteriaceae.</title>
        <authorList>
            <person name="Plunkett G.III."/>
            <person name="Neeno-Eckwall E.C."/>
            <person name="Glasner J.D."/>
            <person name="Perna N.T."/>
        </authorList>
    </citation>
    <scope>NUCLEOTIDE SEQUENCE [LARGE SCALE GENOMIC DNA]</scope>
    <source>
        <strain evidence="1 2">ATCC 51602</strain>
    </source>
</reference>
<dbReference type="InterPro" id="IPR010982">
    <property type="entry name" value="Lambda_DNA-bd_dom_sf"/>
</dbReference>
<dbReference type="Pfam" id="PF14549">
    <property type="entry name" value="P22_Cro"/>
    <property type="match status" value="1"/>
</dbReference>
<organism evidence="1 2">
    <name type="scientific">Buttiauxella ferragutiae ATCC 51602</name>
    <dbReference type="NCBI Taxonomy" id="1354252"/>
    <lineage>
        <taxon>Bacteria</taxon>
        <taxon>Pseudomonadati</taxon>
        <taxon>Pseudomonadota</taxon>
        <taxon>Gammaproteobacteria</taxon>
        <taxon>Enterobacterales</taxon>
        <taxon>Enterobacteriaceae</taxon>
        <taxon>Buttiauxella</taxon>
    </lineage>
</organism>
<dbReference type="SUPFAM" id="SSF47413">
    <property type="entry name" value="lambda repressor-like DNA-binding domains"/>
    <property type="match status" value="1"/>
</dbReference>
<dbReference type="Proteomes" id="UP000078407">
    <property type="component" value="Unassembled WGS sequence"/>
</dbReference>
<dbReference type="EMBL" id="LXEQ01000045">
    <property type="protein sequence ID" value="OAT26698.1"/>
    <property type="molecule type" value="Genomic_DNA"/>
</dbReference>
<evidence type="ECO:0000313" key="1">
    <source>
        <dbReference type="EMBL" id="OAT26698.1"/>
    </source>
</evidence>
<keyword evidence="2" id="KW-1185">Reference proteome</keyword>
<evidence type="ECO:0000313" key="2">
    <source>
        <dbReference type="Proteomes" id="UP000078407"/>
    </source>
</evidence>
<protein>
    <submittedName>
        <fullName evidence="1">Uncharacterized protein</fullName>
    </submittedName>
</protein>
<name>A0ABX2W790_9ENTR</name>
<gene>
    <name evidence="1" type="ORF">M976_02859</name>
</gene>
<dbReference type="Gene3D" id="1.10.260.40">
    <property type="entry name" value="lambda repressor-like DNA-binding domains"/>
    <property type="match status" value="1"/>
</dbReference>
<accession>A0ABX2W790</accession>
<comment type="caution">
    <text evidence="1">The sequence shown here is derived from an EMBL/GenBank/DDBJ whole genome shotgun (WGS) entry which is preliminary data.</text>
</comment>
<sequence>MLKSEVIEFFGTNVRVAVMAGIDPSAVSQWKELVPERCAQRLADASGGALVYDKEIYDKHRKAKRQHLRMNHANCSSPKP</sequence>